<dbReference type="SUPFAM" id="SSF55729">
    <property type="entry name" value="Acyl-CoA N-acyltransferases (Nat)"/>
    <property type="match status" value="1"/>
</dbReference>
<proteinExistence type="predicted"/>
<protein>
    <submittedName>
        <fullName evidence="4">N-acetyltransferase</fullName>
    </submittedName>
</protein>
<keyword evidence="5" id="KW-1185">Reference proteome</keyword>
<dbReference type="RefSeq" id="WP_203910100.1">
    <property type="nucleotide sequence ID" value="NZ_BONY01000026.1"/>
</dbReference>
<dbReference type="Proteomes" id="UP000612899">
    <property type="component" value="Unassembled WGS sequence"/>
</dbReference>
<evidence type="ECO:0000256" key="1">
    <source>
        <dbReference type="ARBA" id="ARBA00022679"/>
    </source>
</evidence>
<sequence>MPLIRRAGLDDTEQIAANHVRSWQAAYAHALPSDFLAALDPADWALRRREMLARRIPPAEVFVAEADGRVIGHAAVGRFRDEDNIAQDGIGEVMAIYVAPEHWSTGAGLALMQTSVKHLVEQGLTEIRLWVIADNPRARGFYERFGFLLDGNSRMQPIGSGYEHLPPIKHVRYTLYR</sequence>
<feature type="domain" description="N-acetyltransferase" evidence="3">
    <location>
        <begin position="2"/>
        <end position="172"/>
    </location>
</feature>
<dbReference type="GO" id="GO:0016747">
    <property type="term" value="F:acyltransferase activity, transferring groups other than amino-acyl groups"/>
    <property type="evidence" value="ECO:0007669"/>
    <property type="project" value="InterPro"/>
</dbReference>
<dbReference type="Pfam" id="PF00583">
    <property type="entry name" value="Acetyltransf_1"/>
    <property type="match status" value="1"/>
</dbReference>
<evidence type="ECO:0000256" key="2">
    <source>
        <dbReference type="ARBA" id="ARBA00023315"/>
    </source>
</evidence>
<keyword evidence="1" id="KW-0808">Transferase</keyword>
<dbReference type="CDD" id="cd04301">
    <property type="entry name" value="NAT_SF"/>
    <property type="match status" value="1"/>
</dbReference>
<dbReference type="InterPro" id="IPR000182">
    <property type="entry name" value="GNAT_dom"/>
</dbReference>
<dbReference type="Gene3D" id="3.40.630.30">
    <property type="match status" value="1"/>
</dbReference>
<keyword evidence="2" id="KW-0012">Acyltransferase</keyword>
<dbReference type="PROSITE" id="PS51186">
    <property type="entry name" value="GNAT"/>
    <property type="match status" value="1"/>
</dbReference>
<name>A0A8J3QAN8_9ACTN</name>
<dbReference type="PANTHER" id="PTHR43877">
    <property type="entry name" value="AMINOALKYLPHOSPHONATE N-ACETYLTRANSFERASE-RELATED-RELATED"/>
    <property type="match status" value="1"/>
</dbReference>
<dbReference type="AlphaFoldDB" id="A0A8J3QAN8"/>
<evidence type="ECO:0000259" key="3">
    <source>
        <dbReference type="PROSITE" id="PS51186"/>
    </source>
</evidence>
<dbReference type="InterPro" id="IPR050832">
    <property type="entry name" value="Bact_Acetyltransf"/>
</dbReference>
<evidence type="ECO:0000313" key="5">
    <source>
        <dbReference type="Proteomes" id="UP000612899"/>
    </source>
</evidence>
<dbReference type="EMBL" id="BONY01000026">
    <property type="protein sequence ID" value="GIH06277.1"/>
    <property type="molecule type" value="Genomic_DNA"/>
</dbReference>
<evidence type="ECO:0000313" key="4">
    <source>
        <dbReference type="EMBL" id="GIH06277.1"/>
    </source>
</evidence>
<organism evidence="4 5">
    <name type="scientific">Rhizocola hellebori</name>
    <dbReference type="NCBI Taxonomy" id="1392758"/>
    <lineage>
        <taxon>Bacteria</taxon>
        <taxon>Bacillati</taxon>
        <taxon>Actinomycetota</taxon>
        <taxon>Actinomycetes</taxon>
        <taxon>Micromonosporales</taxon>
        <taxon>Micromonosporaceae</taxon>
        <taxon>Rhizocola</taxon>
    </lineage>
</organism>
<reference evidence="4" key="1">
    <citation type="submission" date="2021-01" db="EMBL/GenBank/DDBJ databases">
        <title>Whole genome shotgun sequence of Rhizocola hellebori NBRC 109834.</title>
        <authorList>
            <person name="Komaki H."/>
            <person name="Tamura T."/>
        </authorList>
    </citation>
    <scope>NUCLEOTIDE SEQUENCE</scope>
    <source>
        <strain evidence="4">NBRC 109834</strain>
    </source>
</reference>
<accession>A0A8J3QAN8</accession>
<dbReference type="InterPro" id="IPR016181">
    <property type="entry name" value="Acyl_CoA_acyltransferase"/>
</dbReference>
<comment type="caution">
    <text evidence="4">The sequence shown here is derived from an EMBL/GenBank/DDBJ whole genome shotgun (WGS) entry which is preliminary data.</text>
</comment>
<gene>
    <name evidence="4" type="ORF">Rhe02_43440</name>
</gene>